<evidence type="ECO:0000313" key="3">
    <source>
        <dbReference type="Proteomes" id="UP000639403"/>
    </source>
</evidence>
<keyword evidence="1" id="KW-0472">Membrane</keyword>
<evidence type="ECO:0000313" key="2">
    <source>
        <dbReference type="EMBL" id="KAF9809794.1"/>
    </source>
</evidence>
<evidence type="ECO:0008006" key="4">
    <source>
        <dbReference type="Google" id="ProtNLM"/>
    </source>
</evidence>
<name>A0A8H7NYI9_9APHY</name>
<reference evidence="2" key="2">
    <citation type="journal article" name="Front. Microbiol.">
        <title>Degradative Capacity of Two Strains of Rhodonia placenta: From Phenotype to Genotype.</title>
        <authorList>
            <person name="Kolle M."/>
            <person name="Horta M.A.C."/>
            <person name="Nowrousian M."/>
            <person name="Ohm R.A."/>
            <person name="Benz J.P."/>
            <person name="Pilgard A."/>
        </authorList>
    </citation>
    <scope>NUCLEOTIDE SEQUENCE</scope>
    <source>
        <strain evidence="2">FPRL280</strain>
    </source>
</reference>
<proteinExistence type="predicted"/>
<sequence>MGRPRTRVKRLSELESPRMMRRTYLGRWSDEESEVHPIFVRDLLHDRARLLGLPLNTKVTIDEACETSPAMLRPLPLEVWLQVIDELGAESEYDVLRACSEASDGLLQERAEKYIPTKMAFRTKEEVASINLELRWTGPRRVHIEGGRHGGERRPIPHLATFASRLARNWTDVQALTIERAEWRAQDLDLRTLLLDMGCFDRITTLHLYDVTFPTVLTFWRLVCGLPSLTQLFFRGVKIVNTAADARALSALRGLYTTSLSAVLVRPPVDLSLEEPEALTKHFTELPTQFLPLLREPPWRYIRNLYLWDLTLPTPAALANLLYAIPALMVIGIDGPCRFSERRSDSSEIWSLHPEELLKLRTVELGKMFSLCSDSRSVHDLVDLLLRVNSDGKLKTIKAWLSPSLGVTTSIDVALTRLVARASRGVTSLTLKALPQDSLSLFNPTPAHAAPGADPSQNVFFQSIPRDTTGYLDSYLSLSRNNNLQYLDCSLAITHEDDSPFSPLVGSLRKVTSEEISHIGLSISVTDEEGLAKFWTGLLQLDEALCRDIFDKLNVVEMRFPRVNEFTEAHVDARAIIRLRVVKWHSKGLFCLLLPITRPFETESLRLLLVGAQRGQYLQIWMLIIDELGAEREYDALQACVRAGQGVIKERAERYFPNEMVFRTQEEVASIKVAHRWKGPRWVRIEGGTRRGERLPIPHLATFAARLARNWTIVDKLTIERGEWRAQDLELRSLLLDLSCFDQIRHLELYNITFPTVLTLWRLVCAFPGLKRLNLHDVHFAKTATNSRTLSALRLLPASQVWHLHLLPRPEDSVGVERSGSHSAGLVAQTMPSLDKSPWSKITMLALWDVTLPTAAAFARLLSALPSLKWLSIMGPCTFSEHGADGGVVPLRQHMPSRLCQLEVGKDFSAHSDPQSVHDLVDILNHSGTSGRLQTIIAWLSPSLRATSSTDVALNELVKGAGRALRTLDLQPIRQDGLAMYNEGSIYAAPGAALCFDLSANTHLQDLTFSIDITHGDNSPIAPVLELLRRATSPQISSLKLTFCVMKKAGVAKLWAGLPKLDAALSRDAFSKLKSVMILLRGVDLSQKVLKVRVKSSLPNVEARRVLCTRARSVFLGRNPSERTPALLNHRSVRQGDPLQSECDQPSRPVALITSSNLHTNDVSGPLTARIHAPRTDGDSPGPPCYDHLGSTSTPSAVAPSCTGGGEFDSACTASSIPDLQMRSKPILSDVYIAMGTRATGLRIYASISVLFVVAALVVLC</sequence>
<evidence type="ECO:0000256" key="1">
    <source>
        <dbReference type="SAM" id="Phobius"/>
    </source>
</evidence>
<reference evidence="2" key="1">
    <citation type="submission" date="2020-11" db="EMBL/GenBank/DDBJ databases">
        <authorList>
            <person name="Koelle M."/>
            <person name="Horta M.A.C."/>
            <person name="Nowrousian M."/>
            <person name="Ohm R.A."/>
            <person name="Benz P."/>
            <person name="Pilgard A."/>
        </authorList>
    </citation>
    <scope>NUCLEOTIDE SEQUENCE</scope>
    <source>
        <strain evidence="2">FPRL280</strain>
    </source>
</reference>
<dbReference type="SUPFAM" id="SSF52047">
    <property type="entry name" value="RNI-like"/>
    <property type="match status" value="1"/>
</dbReference>
<dbReference type="AlphaFoldDB" id="A0A8H7NYI9"/>
<dbReference type="EMBL" id="JADOXO010000196">
    <property type="protein sequence ID" value="KAF9809794.1"/>
    <property type="molecule type" value="Genomic_DNA"/>
</dbReference>
<protein>
    <recommendedName>
        <fullName evidence="4">F-box domain-containing protein</fullName>
    </recommendedName>
</protein>
<gene>
    <name evidence="2" type="ORF">IEO21_07269</name>
</gene>
<keyword evidence="1" id="KW-1133">Transmembrane helix</keyword>
<keyword evidence="1" id="KW-0812">Transmembrane</keyword>
<accession>A0A8H7NYI9</accession>
<comment type="caution">
    <text evidence="2">The sequence shown here is derived from an EMBL/GenBank/DDBJ whole genome shotgun (WGS) entry which is preliminary data.</text>
</comment>
<dbReference type="InterPro" id="IPR032675">
    <property type="entry name" value="LRR_dom_sf"/>
</dbReference>
<dbReference type="Proteomes" id="UP000639403">
    <property type="component" value="Unassembled WGS sequence"/>
</dbReference>
<organism evidence="2 3">
    <name type="scientific">Rhodonia placenta</name>
    <dbReference type="NCBI Taxonomy" id="104341"/>
    <lineage>
        <taxon>Eukaryota</taxon>
        <taxon>Fungi</taxon>
        <taxon>Dikarya</taxon>
        <taxon>Basidiomycota</taxon>
        <taxon>Agaricomycotina</taxon>
        <taxon>Agaricomycetes</taxon>
        <taxon>Polyporales</taxon>
        <taxon>Adustoporiaceae</taxon>
        <taxon>Rhodonia</taxon>
    </lineage>
</organism>
<feature type="transmembrane region" description="Helical" evidence="1">
    <location>
        <begin position="1242"/>
        <end position="1260"/>
    </location>
</feature>
<dbReference type="Gene3D" id="3.80.10.10">
    <property type="entry name" value="Ribonuclease Inhibitor"/>
    <property type="match status" value="1"/>
</dbReference>